<sequence length="747" mass="83360">MALDLVYASHDEAGAYIELSKQEQAKVLQFQQQVLKLVALGHDCVKICEKLCLLEEQLVPNSVASVMLLDASEQQLNVFVAPSIPKEGVAQLNGLRPGPCAGSCGNAIYRQEPVYVENTLTDPRWHDIRHLAVNFNICACWSMPIRGRGGRVIGSFALSSFEHRMPGPFQTKLLEIGSFIVGIVLEQRKINQQLYLSSQVIEQSTEGIMITDSDNGFVSVNRAFTRITGYAQDDVLGENPRILSSGRHGQDFYRQMWGSINATGHWQGEIWNRTKAGRFYPQWLSITAILDAQKNVMYYLGVFSDITEKKQAAETIWRQANFDLLTGLPNRSRFYDRLQQDIKKAARTKQKLALLFIDIDRFKEVNDSVGHSRGDALLKASAERLAAGVLDTDLLARLGGDEFTVILNEVTDVEAVEHIAARILQKLADPFDLDGKQTYVSASIGIALFPDDAVEVDALLKCADQAMYVAKSEGRSRWRYFTPAMQVAAEKRSQIIADLRLAVMKQQFFLLYQPIVELETGKVHKAEALIRWQHPDKGMISPADFIPLAEETQLIIEVGNWIFQQAIQQVAIWQAAHGKDFQVSINKSPVQFYHAVAGDWSASLQQMGLAGHSIVVEITEGLLLDANATVSGQLLHLRDAGIQVAIDDFGTGYSSLSYLKKFDIDYLKIDQSFVRNLSEDSSDRVLCEAIITMAHRLGMKVIAEGVETRQQCDLLKQAGCDYGQGYLFARPLTAEAFDEFMARKISP</sequence>
<feature type="domain" description="EAL" evidence="3">
    <location>
        <begin position="492"/>
        <end position="745"/>
    </location>
</feature>
<feature type="domain" description="PAS" evidence="1">
    <location>
        <begin position="199"/>
        <end position="239"/>
    </location>
</feature>
<feature type="domain" description="GGDEF" evidence="4">
    <location>
        <begin position="350"/>
        <end position="483"/>
    </location>
</feature>
<dbReference type="InterPro" id="IPR035965">
    <property type="entry name" value="PAS-like_dom_sf"/>
</dbReference>
<dbReference type="SUPFAM" id="SSF141868">
    <property type="entry name" value="EAL domain-like"/>
    <property type="match status" value="1"/>
</dbReference>
<feature type="domain" description="PAC" evidence="2">
    <location>
        <begin position="266"/>
        <end position="318"/>
    </location>
</feature>
<dbReference type="InterPro" id="IPR052155">
    <property type="entry name" value="Biofilm_reg_signaling"/>
</dbReference>
<accession>A0ABY7GMI9</accession>
<dbReference type="EMBL" id="CP113517">
    <property type="protein sequence ID" value="WAR45721.1"/>
    <property type="molecule type" value="Genomic_DNA"/>
</dbReference>
<reference evidence="5" key="1">
    <citation type="submission" date="2022-11" db="EMBL/GenBank/DDBJ databases">
        <title>Methylomonas rapida sp. nov., Carotenoid-Producing Obligate Methanotrophs with High Growth Characteristics and Biotechnological Potential.</title>
        <authorList>
            <person name="Tikhonova E.N."/>
            <person name="Suleimanov R.Z."/>
            <person name="Miroshnikov K."/>
            <person name="Oshkin I.Y."/>
            <person name="Belova S.E."/>
            <person name="Danilova O.V."/>
            <person name="Ashikhmin A."/>
            <person name="Konopkin A."/>
            <person name="But S.Y."/>
            <person name="Khmelenina V.N."/>
            <person name="Kuznetsov N."/>
            <person name="Pimenov N.V."/>
            <person name="Dedysh S.N."/>
        </authorList>
    </citation>
    <scope>NUCLEOTIDE SEQUENCE</scope>
    <source>
        <strain evidence="5">MP1</strain>
    </source>
</reference>
<dbReference type="PROSITE" id="PS50112">
    <property type="entry name" value="PAS"/>
    <property type="match status" value="1"/>
</dbReference>
<dbReference type="Gene3D" id="3.30.450.20">
    <property type="entry name" value="PAS domain"/>
    <property type="match status" value="1"/>
</dbReference>
<dbReference type="CDD" id="cd01948">
    <property type="entry name" value="EAL"/>
    <property type="match status" value="1"/>
</dbReference>
<protein>
    <submittedName>
        <fullName evidence="5">EAL domain-containing protein</fullName>
    </submittedName>
</protein>
<dbReference type="InterPro" id="IPR000014">
    <property type="entry name" value="PAS"/>
</dbReference>
<dbReference type="SUPFAM" id="SSF55785">
    <property type="entry name" value="PYP-like sensor domain (PAS domain)"/>
    <property type="match status" value="1"/>
</dbReference>
<proteinExistence type="predicted"/>
<evidence type="ECO:0000259" key="3">
    <source>
        <dbReference type="PROSITE" id="PS50883"/>
    </source>
</evidence>
<dbReference type="PROSITE" id="PS50883">
    <property type="entry name" value="EAL"/>
    <property type="match status" value="1"/>
</dbReference>
<dbReference type="Gene3D" id="3.30.450.40">
    <property type="match status" value="1"/>
</dbReference>
<dbReference type="NCBIfam" id="TIGR00254">
    <property type="entry name" value="GGDEF"/>
    <property type="match status" value="1"/>
</dbReference>
<dbReference type="SMART" id="SM00091">
    <property type="entry name" value="PAS"/>
    <property type="match status" value="1"/>
</dbReference>
<dbReference type="InterPro" id="IPR043128">
    <property type="entry name" value="Rev_trsase/Diguanyl_cyclase"/>
</dbReference>
<dbReference type="CDD" id="cd01949">
    <property type="entry name" value="GGDEF"/>
    <property type="match status" value="1"/>
</dbReference>
<dbReference type="SMART" id="SM00267">
    <property type="entry name" value="GGDEF"/>
    <property type="match status" value="1"/>
</dbReference>
<dbReference type="InterPro" id="IPR001633">
    <property type="entry name" value="EAL_dom"/>
</dbReference>
<dbReference type="InterPro" id="IPR000700">
    <property type="entry name" value="PAS-assoc_C"/>
</dbReference>
<evidence type="ECO:0000313" key="6">
    <source>
        <dbReference type="Proteomes" id="UP001162780"/>
    </source>
</evidence>
<dbReference type="Pfam" id="PF00563">
    <property type="entry name" value="EAL"/>
    <property type="match status" value="1"/>
</dbReference>
<keyword evidence="6" id="KW-1185">Reference proteome</keyword>
<dbReference type="SMART" id="SM00086">
    <property type="entry name" value="PAC"/>
    <property type="match status" value="1"/>
</dbReference>
<dbReference type="Gene3D" id="3.20.20.450">
    <property type="entry name" value="EAL domain"/>
    <property type="match status" value="1"/>
</dbReference>
<dbReference type="InterPro" id="IPR029016">
    <property type="entry name" value="GAF-like_dom_sf"/>
</dbReference>
<dbReference type="PANTHER" id="PTHR44757">
    <property type="entry name" value="DIGUANYLATE CYCLASE DGCP"/>
    <property type="match status" value="1"/>
</dbReference>
<evidence type="ECO:0000259" key="4">
    <source>
        <dbReference type="PROSITE" id="PS50887"/>
    </source>
</evidence>
<dbReference type="Pfam" id="PF13426">
    <property type="entry name" value="PAS_9"/>
    <property type="match status" value="1"/>
</dbReference>
<dbReference type="InterPro" id="IPR012226">
    <property type="entry name" value="Diguanyl_cyclase/Pdiesterase"/>
</dbReference>
<evidence type="ECO:0000313" key="5">
    <source>
        <dbReference type="EMBL" id="WAR45721.1"/>
    </source>
</evidence>
<dbReference type="InterPro" id="IPR003018">
    <property type="entry name" value="GAF"/>
</dbReference>
<evidence type="ECO:0000259" key="1">
    <source>
        <dbReference type="PROSITE" id="PS50112"/>
    </source>
</evidence>
<dbReference type="InterPro" id="IPR035919">
    <property type="entry name" value="EAL_sf"/>
</dbReference>
<dbReference type="PROSITE" id="PS50113">
    <property type="entry name" value="PAC"/>
    <property type="match status" value="1"/>
</dbReference>
<dbReference type="PROSITE" id="PS50887">
    <property type="entry name" value="GGDEF"/>
    <property type="match status" value="1"/>
</dbReference>
<dbReference type="SUPFAM" id="SSF55781">
    <property type="entry name" value="GAF domain-like"/>
    <property type="match status" value="1"/>
</dbReference>
<dbReference type="CDD" id="cd00130">
    <property type="entry name" value="PAS"/>
    <property type="match status" value="1"/>
</dbReference>
<evidence type="ECO:0000259" key="2">
    <source>
        <dbReference type="PROSITE" id="PS50113"/>
    </source>
</evidence>
<dbReference type="InterPro" id="IPR000160">
    <property type="entry name" value="GGDEF_dom"/>
</dbReference>
<dbReference type="PANTHER" id="PTHR44757:SF2">
    <property type="entry name" value="BIOFILM ARCHITECTURE MAINTENANCE PROTEIN MBAA"/>
    <property type="match status" value="1"/>
</dbReference>
<gene>
    <name evidence="5" type="ORF">NM686_004190</name>
</gene>
<dbReference type="Pfam" id="PF00990">
    <property type="entry name" value="GGDEF"/>
    <property type="match status" value="1"/>
</dbReference>
<dbReference type="NCBIfam" id="TIGR00229">
    <property type="entry name" value="sensory_box"/>
    <property type="match status" value="1"/>
</dbReference>
<dbReference type="Proteomes" id="UP001162780">
    <property type="component" value="Chromosome"/>
</dbReference>
<organism evidence="5 6">
    <name type="scientific">Methylomonas rapida</name>
    <dbReference type="NCBI Taxonomy" id="2963939"/>
    <lineage>
        <taxon>Bacteria</taxon>
        <taxon>Pseudomonadati</taxon>
        <taxon>Pseudomonadota</taxon>
        <taxon>Gammaproteobacteria</taxon>
        <taxon>Methylococcales</taxon>
        <taxon>Methylococcaceae</taxon>
        <taxon>Methylomonas</taxon>
    </lineage>
</organism>
<dbReference type="InterPro" id="IPR001610">
    <property type="entry name" value="PAC"/>
</dbReference>
<dbReference type="SUPFAM" id="SSF55073">
    <property type="entry name" value="Nucleotide cyclase"/>
    <property type="match status" value="1"/>
</dbReference>
<dbReference type="Gene3D" id="3.30.70.270">
    <property type="match status" value="1"/>
</dbReference>
<name>A0ABY7GMI9_9GAMM</name>
<dbReference type="PIRSF" id="PIRSF005925">
    <property type="entry name" value="Dos"/>
    <property type="match status" value="1"/>
</dbReference>
<dbReference type="RefSeq" id="WP_255186630.1">
    <property type="nucleotide sequence ID" value="NZ_CP113517.1"/>
</dbReference>
<dbReference type="SMART" id="SM00052">
    <property type="entry name" value="EAL"/>
    <property type="match status" value="1"/>
</dbReference>
<dbReference type="Pfam" id="PF13185">
    <property type="entry name" value="GAF_2"/>
    <property type="match status" value="1"/>
</dbReference>
<dbReference type="InterPro" id="IPR029787">
    <property type="entry name" value="Nucleotide_cyclase"/>
</dbReference>